<dbReference type="EMBL" id="CABPRJ010001919">
    <property type="protein sequence ID" value="VVC41429.1"/>
    <property type="molecule type" value="Genomic_DNA"/>
</dbReference>
<evidence type="ECO:0000313" key="2">
    <source>
        <dbReference type="Proteomes" id="UP000325440"/>
    </source>
</evidence>
<keyword evidence="2" id="KW-1185">Reference proteome</keyword>
<accession>A0A5E4N9G9</accession>
<proteinExistence type="predicted"/>
<dbReference type="Proteomes" id="UP000325440">
    <property type="component" value="Unassembled WGS sequence"/>
</dbReference>
<name>A0A5E4N9G9_9HEMI</name>
<evidence type="ECO:0000313" key="1">
    <source>
        <dbReference type="EMBL" id="VVC41429.1"/>
    </source>
</evidence>
<reference evidence="1 2" key="1">
    <citation type="submission" date="2019-08" db="EMBL/GenBank/DDBJ databases">
        <authorList>
            <person name="Alioto T."/>
            <person name="Alioto T."/>
            <person name="Gomez Garrido J."/>
        </authorList>
    </citation>
    <scope>NUCLEOTIDE SEQUENCE [LARGE SCALE GENOMIC DNA]</scope>
</reference>
<sequence>MLIAYYKTLYIYFLFVDICVNQIYYDLNGCKLPLECSVYAFIYLDYSNVQPFSQKYMKYLYRGIGRDSIVSPLTYCEIKILSQKQSDDSELDTRIQSKLNEYGFSNMHSGNAVENIFFSKEMINVPINSPAWLYLTYVISQVEYKALEYLEPPEKFCDVKCIDQILIAFNYCQNAMACAGYALEYLVYDDLLEYPQLYFTYLFGFLKTYRVLNSDEFCEQKAAHLEPAVYKKSDRSRIELDELIESNVYEWFAWKSLQVVYFNISTISLDKGSYTWEYFQSIKSGAYFNDLIDKDGPKEFCRKKEAQNKNNV</sequence>
<organism evidence="1 2">
    <name type="scientific">Cinara cedri</name>
    <dbReference type="NCBI Taxonomy" id="506608"/>
    <lineage>
        <taxon>Eukaryota</taxon>
        <taxon>Metazoa</taxon>
        <taxon>Ecdysozoa</taxon>
        <taxon>Arthropoda</taxon>
        <taxon>Hexapoda</taxon>
        <taxon>Insecta</taxon>
        <taxon>Pterygota</taxon>
        <taxon>Neoptera</taxon>
        <taxon>Paraneoptera</taxon>
        <taxon>Hemiptera</taxon>
        <taxon>Sternorrhyncha</taxon>
        <taxon>Aphidomorpha</taxon>
        <taxon>Aphidoidea</taxon>
        <taxon>Aphididae</taxon>
        <taxon>Lachninae</taxon>
        <taxon>Cinara</taxon>
    </lineage>
</organism>
<protein>
    <submittedName>
        <fullName evidence="1">Uncharacterized protein</fullName>
    </submittedName>
</protein>
<dbReference type="AlphaFoldDB" id="A0A5E4N9G9"/>
<gene>
    <name evidence="1" type="ORF">CINCED_3A010951</name>
</gene>